<dbReference type="PRINTS" id="PR00410">
    <property type="entry name" value="PHEHYDRXLASE"/>
</dbReference>
<dbReference type="SUPFAM" id="SSF52343">
    <property type="entry name" value="Ferredoxin reductase-like, C-terminal NADP-linked domain"/>
    <property type="match status" value="1"/>
</dbReference>
<dbReference type="EMBL" id="MTBC01000003">
    <property type="protein sequence ID" value="OQD43230.1"/>
    <property type="molecule type" value="Genomic_DNA"/>
</dbReference>
<organism evidence="2 3">
    <name type="scientific">Croceivirga radicis</name>
    <dbReference type="NCBI Taxonomy" id="1929488"/>
    <lineage>
        <taxon>Bacteria</taxon>
        <taxon>Pseudomonadati</taxon>
        <taxon>Bacteroidota</taxon>
        <taxon>Flavobacteriia</taxon>
        <taxon>Flavobacteriales</taxon>
        <taxon>Flavobacteriaceae</taxon>
        <taxon>Croceivirga</taxon>
    </lineage>
</organism>
<dbReference type="Pfam" id="PF00175">
    <property type="entry name" value="NAD_binding_1"/>
    <property type="match status" value="1"/>
</dbReference>
<evidence type="ECO:0000259" key="1">
    <source>
        <dbReference type="PROSITE" id="PS51384"/>
    </source>
</evidence>
<reference evidence="2 3" key="1">
    <citation type="submission" date="2016-12" db="EMBL/GenBank/DDBJ databases">
        <authorList>
            <person name="Song W.-J."/>
            <person name="Kurnit D.M."/>
        </authorList>
    </citation>
    <scope>NUCLEOTIDE SEQUENCE [LARGE SCALE GENOMIC DNA]</scope>
    <source>
        <strain evidence="2 3">HSG9</strain>
    </source>
</reference>
<name>A0A1V6LSS4_9FLAO</name>
<dbReference type="Gene3D" id="3.40.50.80">
    <property type="entry name" value="Nucleotide-binding domain of ferredoxin-NADP reductase (FNR) module"/>
    <property type="match status" value="1"/>
</dbReference>
<dbReference type="Proteomes" id="UP000191680">
    <property type="component" value="Unassembled WGS sequence"/>
</dbReference>
<dbReference type="GO" id="GO:0016491">
    <property type="term" value="F:oxidoreductase activity"/>
    <property type="evidence" value="ECO:0007669"/>
    <property type="project" value="InterPro"/>
</dbReference>
<dbReference type="OrthoDB" id="9789468at2"/>
<dbReference type="InterPro" id="IPR050415">
    <property type="entry name" value="MRET"/>
</dbReference>
<comment type="caution">
    <text evidence="2">The sequence shown here is derived from an EMBL/GenBank/DDBJ whole genome shotgun (WGS) entry which is preliminary data.</text>
</comment>
<evidence type="ECO:0000313" key="2">
    <source>
        <dbReference type="EMBL" id="OQD43230.1"/>
    </source>
</evidence>
<dbReference type="InterPro" id="IPR013112">
    <property type="entry name" value="FAD-bd_8"/>
</dbReference>
<accession>A0A1V6LSS4</accession>
<sequence length="222" mass="25044">MNHTVSIQDTGFVTHDVLQIKTDRPANFEFTPGQATEVAVLKDGYSNKKRPFTFTSLPSDGFLQFTIKIYPDHNGVTDKIQTLEQGDQLEISDAWGAISYKGPGTFIAGGAGVTPFISIFKDLADRNQLDENKLLFANKRERDIILDSKFNQWLGADFVNILSEEHNPKHAHGRIDKEFLKKNLKDKDKYVYICGPVPMINSVKEDLLEIGVEKEQIITEDL</sequence>
<keyword evidence="3" id="KW-1185">Reference proteome</keyword>
<dbReference type="PANTHER" id="PTHR47354">
    <property type="entry name" value="NADH OXIDOREDUCTASE HCR"/>
    <property type="match status" value="1"/>
</dbReference>
<dbReference type="InterPro" id="IPR001433">
    <property type="entry name" value="OxRdtase_FAD/NAD-bd"/>
</dbReference>
<evidence type="ECO:0000313" key="3">
    <source>
        <dbReference type="Proteomes" id="UP000191680"/>
    </source>
</evidence>
<dbReference type="Pfam" id="PF08022">
    <property type="entry name" value="FAD_binding_8"/>
    <property type="match status" value="1"/>
</dbReference>
<dbReference type="PROSITE" id="PS51384">
    <property type="entry name" value="FAD_FR"/>
    <property type="match status" value="1"/>
</dbReference>
<dbReference type="InterPro" id="IPR039261">
    <property type="entry name" value="FNR_nucleotide-bd"/>
</dbReference>
<feature type="domain" description="FAD-binding FR-type" evidence="1">
    <location>
        <begin position="1"/>
        <end position="101"/>
    </location>
</feature>
<dbReference type="AlphaFoldDB" id="A0A1V6LSS4"/>
<protein>
    <submittedName>
        <fullName evidence="2">Flavodoxin reductase</fullName>
    </submittedName>
</protein>
<dbReference type="PANTHER" id="PTHR47354:SF5">
    <property type="entry name" value="PROTEIN RFBI"/>
    <property type="match status" value="1"/>
</dbReference>
<dbReference type="Gene3D" id="2.40.30.10">
    <property type="entry name" value="Translation factors"/>
    <property type="match status" value="1"/>
</dbReference>
<dbReference type="InterPro" id="IPR017927">
    <property type="entry name" value="FAD-bd_FR_type"/>
</dbReference>
<dbReference type="SUPFAM" id="SSF63380">
    <property type="entry name" value="Riboflavin synthase domain-like"/>
    <property type="match status" value="1"/>
</dbReference>
<dbReference type="InterPro" id="IPR017938">
    <property type="entry name" value="Riboflavin_synthase-like_b-brl"/>
</dbReference>
<proteinExistence type="predicted"/>
<gene>
    <name evidence="2" type="ORF">BUL40_05165</name>
</gene>